<dbReference type="EMBL" id="CAJNJA010024464">
    <property type="protein sequence ID" value="CAE7526827.1"/>
    <property type="molecule type" value="Genomic_DNA"/>
</dbReference>
<name>A0A812TAH2_9DINO</name>
<dbReference type="OrthoDB" id="10394455at2759"/>
<evidence type="ECO:0000313" key="2">
    <source>
        <dbReference type="Proteomes" id="UP000601435"/>
    </source>
</evidence>
<sequence length="186" mass="20348">AIADATSGSADLSNYYTQAETQSYVAGELLAYSTTAAMESYVANELLAYYPRTVLDSQLTATFLQYWTSGRTQSEIDDAVAGLLDQATADTRYFTQFTPVVIRNLLCQTPLSAQPILGNGSTLQISCDCWSKGQSDGRYPLVANFNSLGSTVTCIDGRVTTLELQVGHRRPGFFLLCELRRCSHLE</sequence>
<dbReference type="AlphaFoldDB" id="A0A812TAH2"/>
<proteinExistence type="predicted"/>
<comment type="caution">
    <text evidence="1">The sequence shown here is derived from an EMBL/GenBank/DDBJ whole genome shotgun (WGS) entry which is preliminary data.</text>
</comment>
<gene>
    <name evidence="1" type="ORF">SNEC2469_LOCUS15104</name>
</gene>
<accession>A0A812TAH2</accession>
<feature type="non-terminal residue" evidence="1">
    <location>
        <position position="1"/>
    </location>
</feature>
<reference evidence="1" key="1">
    <citation type="submission" date="2021-02" db="EMBL/GenBank/DDBJ databases">
        <authorList>
            <person name="Dougan E. K."/>
            <person name="Rhodes N."/>
            <person name="Thang M."/>
            <person name="Chan C."/>
        </authorList>
    </citation>
    <scope>NUCLEOTIDE SEQUENCE</scope>
</reference>
<protein>
    <submittedName>
        <fullName evidence="1">Uncharacterized protein</fullName>
    </submittedName>
</protein>
<dbReference type="Proteomes" id="UP000601435">
    <property type="component" value="Unassembled WGS sequence"/>
</dbReference>
<evidence type="ECO:0000313" key="1">
    <source>
        <dbReference type="EMBL" id="CAE7526827.1"/>
    </source>
</evidence>
<organism evidence="1 2">
    <name type="scientific">Symbiodinium necroappetens</name>
    <dbReference type="NCBI Taxonomy" id="1628268"/>
    <lineage>
        <taxon>Eukaryota</taxon>
        <taxon>Sar</taxon>
        <taxon>Alveolata</taxon>
        <taxon>Dinophyceae</taxon>
        <taxon>Suessiales</taxon>
        <taxon>Symbiodiniaceae</taxon>
        <taxon>Symbiodinium</taxon>
    </lineage>
</organism>
<keyword evidence="2" id="KW-1185">Reference proteome</keyword>